<dbReference type="EMBL" id="CAVLEF010000140">
    <property type="protein sequence ID" value="CAK1552303.1"/>
    <property type="molecule type" value="Genomic_DNA"/>
</dbReference>
<keyword evidence="3" id="KW-1185">Reference proteome</keyword>
<reference evidence="2 3" key="1">
    <citation type="submission" date="2023-11" db="EMBL/GenBank/DDBJ databases">
        <authorList>
            <person name="Okamura Y."/>
        </authorList>
    </citation>
    <scope>NUCLEOTIDE SEQUENCE [LARGE SCALE GENOMIC DNA]</scope>
</reference>
<feature type="region of interest" description="Disordered" evidence="1">
    <location>
        <begin position="31"/>
        <end position="63"/>
    </location>
</feature>
<protein>
    <submittedName>
        <fullName evidence="2">Uncharacterized protein</fullName>
    </submittedName>
</protein>
<dbReference type="Proteomes" id="UP001497472">
    <property type="component" value="Unassembled WGS sequence"/>
</dbReference>
<evidence type="ECO:0000313" key="2">
    <source>
        <dbReference type="EMBL" id="CAK1552303.1"/>
    </source>
</evidence>
<name>A0AAV1JS08_9NEOP</name>
<comment type="caution">
    <text evidence="2">The sequence shown here is derived from an EMBL/GenBank/DDBJ whole genome shotgun (WGS) entry which is preliminary data.</text>
</comment>
<dbReference type="AlphaFoldDB" id="A0AAV1JS08"/>
<evidence type="ECO:0000313" key="3">
    <source>
        <dbReference type="Proteomes" id="UP001497472"/>
    </source>
</evidence>
<sequence>MFGLTCKIKAPGKKGKIGGGAPLPLEVLQQSETHQPHKSRRVDVPNVWSPSSSSGPDAARSCSLRAASPRTGVGMRTVGCICMGLES</sequence>
<proteinExistence type="predicted"/>
<accession>A0AAV1JS08</accession>
<evidence type="ECO:0000256" key="1">
    <source>
        <dbReference type="SAM" id="MobiDB-lite"/>
    </source>
</evidence>
<organism evidence="2 3">
    <name type="scientific">Leptosia nina</name>
    <dbReference type="NCBI Taxonomy" id="320188"/>
    <lineage>
        <taxon>Eukaryota</taxon>
        <taxon>Metazoa</taxon>
        <taxon>Ecdysozoa</taxon>
        <taxon>Arthropoda</taxon>
        <taxon>Hexapoda</taxon>
        <taxon>Insecta</taxon>
        <taxon>Pterygota</taxon>
        <taxon>Neoptera</taxon>
        <taxon>Endopterygota</taxon>
        <taxon>Lepidoptera</taxon>
        <taxon>Glossata</taxon>
        <taxon>Ditrysia</taxon>
        <taxon>Papilionoidea</taxon>
        <taxon>Pieridae</taxon>
        <taxon>Pierinae</taxon>
        <taxon>Leptosia</taxon>
    </lineage>
</organism>
<gene>
    <name evidence="2" type="ORF">LNINA_LOCUS11355</name>
</gene>